<keyword evidence="2" id="KW-1185">Reference proteome</keyword>
<reference evidence="1" key="2">
    <citation type="journal article" date="2021" name="Genome Biol. Evol.">
        <title>Developing a high-quality reference genome for a parasitic bivalve with doubly uniparental inheritance (Bivalvia: Unionida).</title>
        <authorList>
            <person name="Smith C.H."/>
        </authorList>
    </citation>
    <scope>NUCLEOTIDE SEQUENCE</scope>
    <source>
        <strain evidence="1">CHS0354</strain>
        <tissue evidence="1">Mantle</tissue>
    </source>
</reference>
<comment type="caution">
    <text evidence="1">The sequence shown here is derived from an EMBL/GenBank/DDBJ whole genome shotgun (WGS) entry which is preliminary data.</text>
</comment>
<feature type="non-terminal residue" evidence="1">
    <location>
        <position position="1"/>
    </location>
</feature>
<reference evidence="1" key="1">
    <citation type="journal article" date="2021" name="Genome Biol. Evol.">
        <title>A High-Quality Reference Genome for a Parasitic Bivalve with Doubly Uniparental Inheritance (Bivalvia: Unionida).</title>
        <authorList>
            <person name="Smith C.H."/>
        </authorList>
    </citation>
    <scope>NUCLEOTIDE SEQUENCE</scope>
    <source>
        <strain evidence="1">CHS0354</strain>
    </source>
</reference>
<dbReference type="Proteomes" id="UP001195483">
    <property type="component" value="Unassembled WGS sequence"/>
</dbReference>
<sequence length="58" mass="6651">MEPFWELYRDEERTCNRMEVMRLAGNAYKGVADWRGGLLCWWSGVGCGGLPLGLVRMI</sequence>
<reference evidence="1" key="3">
    <citation type="submission" date="2023-05" db="EMBL/GenBank/DDBJ databases">
        <authorList>
            <person name="Smith C.H."/>
        </authorList>
    </citation>
    <scope>NUCLEOTIDE SEQUENCE</scope>
    <source>
        <strain evidence="1">CHS0354</strain>
        <tissue evidence="1">Mantle</tissue>
    </source>
</reference>
<proteinExistence type="predicted"/>
<accession>A0AAE0VHL6</accession>
<dbReference type="EMBL" id="JAEAOA010000192">
    <property type="protein sequence ID" value="KAK3578593.1"/>
    <property type="molecule type" value="Genomic_DNA"/>
</dbReference>
<evidence type="ECO:0000313" key="2">
    <source>
        <dbReference type="Proteomes" id="UP001195483"/>
    </source>
</evidence>
<gene>
    <name evidence="1" type="ORF">CHS0354_002164</name>
</gene>
<evidence type="ECO:0000313" key="1">
    <source>
        <dbReference type="EMBL" id="KAK3578593.1"/>
    </source>
</evidence>
<dbReference type="AlphaFoldDB" id="A0AAE0VHL6"/>
<name>A0AAE0VHL6_9BIVA</name>
<protein>
    <submittedName>
        <fullName evidence="1">Uncharacterized protein</fullName>
    </submittedName>
</protein>
<organism evidence="1 2">
    <name type="scientific">Potamilus streckersoni</name>
    <dbReference type="NCBI Taxonomy" id="2493646"/>
    <lineage>
        <taxon>Eukaryota</taxon>
        <taxon>Metazoa</taxon>
        <taxon>Spiralia</taxon>
        <taxon>Lophotrochozoa</taxon>
        <taxon>Mollusca</taxon>
        <taxon>Bivalvia</taxon>
        <taxon>Autobranchia</taxon>
        <taxon>Heteroconchia</taxon>
        <taxon>Palaeoheterodonta</taxon>
        <taxon>Unionida</taxon>
        <taxon>Unionoidea</taxon>
        <taxon>Unionidae</taxon>
        <taxon>Ambleminae</taxon>
        <taxon>Lampsilini</taxon>
        <taxon>Potamilus</taxon>
    </lineage>
</organism>